<proteinExistence type="predicted"/>
<accession>A0ABW0IW29</accession>
<sequence length="268" mass="29769">MKLKVVATLVYRFDHETPVIVAIEPARSPDQTILSEQLLIDQPAELIRDLDSETGMRRFRASLSGQVSIQYQGTIDNGARRQLHADARQHAWAELPAEVLPYLLPSRFCPSDNLMRFAQREFSDIEAGGAKVLAVVDWLQEHVDYVHGVSNAQTTAEQTFIDRAGVCRDFSHLGIALCRALNLPARAVSAYAADLDPPDFHAVFEVFLDGRWWLVDPTRLAPIEGMVRIAAGRDAADIAFLTSGSLCQCLNQWVEVSRSEDSEPVRAA</sequence>
<dbReference type="Proteomes" id="UP001596053">
    <property type="component" value="Unassembled WGS sequence"/>
</dbReference>
<dbReference type="RefSeq" id="WP_377799687.1">
    <property type="nucleotide sequence ID" value="NZ_JBHSLW010000028.1"/>
</dbReference>
<evidence type="ECO:0000313" key="2">
    <source>
        <dbReference type="EMBL" id="MFC5421358.1"/>
    </source>
</evidence>
<dbReference type="Pfam" id="PF01841">
    <property type="entry name" value="Transglut_core"/>
    <property type="match status" value="1"/>
</dbReference>
<evidence type="ECO:0000313" key="3">
    <source>
        <dbReference type="Proteomes" id="UP001596053"/>
    </source>
</evidence>
<organism evidence="2 3">
    <name type="scientific">Bosea eneae</name>
    <dbReference type="NCBI Taxonomy" id="151454"/>
    <lineage>
        <taxon>Bacteria</taxon>
        <taxon>Pseudomonadati</taxon>
        <taxon>Pseudomonadota</taxon>
        <taxon>Alphaproteobacteria</taxon>
        <taxon>Hyphomicrobiales</taxon>
        <taxon>Boseaceae</taxon>
        <taxon>Bosea</taxon>
    </lineage>
</organism>
<dbReference type="EMBL" id="JBHSLW010000028">
    <property type="protein sequence ID" value="MFC5421358.1"/>
    <property type="molecule type" value="Genomic_DNA"/>
</dbReference>
<dbReference type="InterPro" id="IPR002931">
    <property type="entry name" value="Transglutaminase-like"/>
</dbReference>
<reference evidence="3" key="1">
    <citation type="journal article" date="2019" name="Int. J. Syst. Evol. Microbiol.">
        <title>The Global Catalogue of Microorganisms (GCM) 10K type strain sequencing project: providing services to taxonomists for standard genome sequencing and annotation.</title>
        <authorList>
            <consortium name="The Broad Institute Genomics Platform"/>
            <consortium name="The Broad Institute Genome Sequencing Center for Infectious Disease"/>
            <person name="Wu L."/>
            <person name="Ma J."/>
        </authorList>
    </citation>
    <scope>NUCLEOTIDE SEQUENCE [LARGE SCALE GENOMIC DNA]</scope>
    <source>
        <strain evidence="3">NCAIM B.01391</strain>
    </source>
</reference>
<comment type="caution">
    <text evidence="2">The sequence shown here is derived from an EMBL/GenBank/DDBJ whole genome shotgun (WGS) entry which is preliminary data.</text>
</comment>
<dbReference type="SMART" id="SM00460">
    <property type="entry name" value="TGc"/>
    <property type="match status" value="1"/>
</dbReference>
<keyword evidence="3" id="KW-1185">Reference proteome</keyword>
<dbReference type="SUPFAM" id="SSF54001">
    <property type="entry name" value="Cysteine proteinases"/>
    <property type="match status" value="1"/>
</dbReference>
<dbReference type="PANTHER" id="PTHR33490">
    <property type="entry name" value="BLR5614 PROTEIN-RELATED"/>
    <property type="match status" value="1"/>
</dbReference>
<gene>
    <name evidence="2" type="ORF">ACFPOB_17515</name>
</gene>
<dbReference type="PANTHER" id="PTHR33490:SF12">
    <property type="entry name" value="BLL5557 PROTEIN"/>
    <property type="match status" value="1"/>
</dbReference>
<dbReference type="Gene3D" id="3.10.620.30">
    <property type="match status" value="1"/>
</dbReference>
<dbReference type="InterPro" id="IPR038765">
    <property type="entry name" value="Papain-like_cys_pep_sf"/>
</dbReference>
<dbReference type="InterPro" id="IPR048930">
    <property type="entry name" value="Bact_transglu_N_2"/>
</dbReference>
<protein>
    <submittedName>
        <fullName evidence="2">Transglutaminase family protein</fullName>
    </submittedName>
</protein>
<evidence type="ECO:0000259" key="1">
    <source>
        <dbReference type="SMART" id="SM00460"/>
    </source>
</evidence>
<feature type="domain" description="Transglutaminase-like" evidence="1">
    <location>
        <begin position="159"/>
        <end position="219"/>
    </location>
</feature>
<dbReference type="Pfam" id="PF21295">
    <property type="entry name" value="Bact_transglu_N_2"/>
    <property type="match status" value="1"/>
</dbReference>
<name>A0ABW0IW29_9HYPH</name>
<dbReference type="Gene3D" id="2.60.40.2250">
    <property type="match status" value="1"/>
</dbReference>